<keyword evidence="2" id="KW-1185">Reference proteome</keyword>
<dbReference type="Proteomes" id="UP000292052">
    <property type="component" value="Unassembled WGS sequence"/>
</dbReference>
<dbReference type="EMBL" id="QDEB01097309">
    <property type="protein sequence ID" value="RZC32451.1"/>
    <property type="molecule type" value="Genomic_DNA"/>
</dbReference>
<sequence length="11" mass="1394">MGPQKHQLLRW</sequence>
<comment type="caution">
    <text evidence="1">The sequence shown here is derived from an EMBL/GenBank/DDBJ whole genome shotgun (WGS) entry which is preliminary data.</text>
</comment>
<accession>A0A482VHS9</accession>
<evidence type="ECO:0000313" key="1">
    <source>
        <dbReference type="EMBL" id="RZC32451.1"/>
    </source>
</evidence>
<gene>
    <name evidence="1" type="ORF">BDFB_014730</name>
</gene>
<protein>
    <submittedName>
        <fullName evidence="1">Uncharacterized protein</fullName>
    </submittedName>
</protein>
<proteinExistence type="predicted"/>
<reference evidence="1 2" key="1">
    <citation type="submission" date="2017-03" db="EMBL/GenBank/DDBJ databases">
        <title>Genome of the blue death feigning beetle - Asbolus verrucosus.</title>
        <authorList>
            <person name="Rider S.D."/>
        </authorList>
    </citation>
    <scope>NUCLEOTIDE SEQUENCE [LARGE SCALE GENOMIC DNA]</scope>
    <source>
        <strain evidence="1">Butters</strain>
        <tissue evidence="1">Head and leg muscle</tissue>
    </source>
</reference>
<organism evidence="1 2">
    <name type="scientific">Asbolus verrucosus</name>
    <name type="common">Desert ironclad beetle</name>
    <dbReference type="NCBI Taxonomy" id="1661398"/>
    <lineage>
        <taxon>Eukaryota</taxon>
        <taxon>Metazoa</taxon>
        <taxon>Ecdysozoa</taxon>
        <taxon>Arthropoda</taxon>
        <taxon>Hexapoda</taxon>
        <taxon>Insecta</taxon>
        <taxon>Pterygota</taxon>
        <taxon>Neoptera</taxon>
        <taxon>Endopterygota</taxon>
        <taxon>Coleoptera</taxon>
        <taxon>Polyphaga</taxon>
        <taxon>Cucujiformia</taxon>
        <taxon>Tenebrionidae</taxon>
        <taxon>Pimeliinae</taxon>
        <taxon>Asbolus</taxon>
    </lineage>
</organism>
<evidence type="ECO:0000313" key="2">
    <source>
        <dbReference type="Proteomes" id="UP000292052"/>
    </source>
</evidence>
<name>A0A482VHS9_ASBVE</name>